<reference evidence="2 3" key="1">
    <citation type="submission" date="2018-06" db="EMBL/GenBank/DDBJ databases">
        <title>Comparative genomics of Brasilonema spp. strains.</title>
        <authorList>
            <person name="Alvarenga D.O."/>
            <person name="Fiore M.F."/>
            <person name="Varani A.M."/>
        </authorList>
    </citation>
    <scope>NUCLEOTIDE SEQUENCE [LARGE SCALE GENOMIC DNA]</scope>
    <source>
        <strain evidence="2 3">SPC951</strain>
    </source>
</reference>
<evidence type="ECO:0000313" key="3">
    <source>
        <dbReference type="Proteomes" id="UP000718564"/>
    </source>
</evidence>
<proteinExistence type="predicted"/>
<keyword evidence="1" id="KW-0472">Membrane</keyword>
<protein>
    <submittedName>
        <fullName evidence="2">Uncharacterized protein</fullName>
    </submittedName>
</protein>
<dbReference type="Gene3D" id="1.20.1250.20">
    <property type="entry name" value="MFS general substrate transporter like domains"/>
    <property type="match status" value="1"/>
</dbReference>
<feature type="transmembrane region" description="Helical" evidence="1">
    <location>
        <begin position="30"/>
        <end position="50"/>
    </location>
</feature>
<dbReference type="Proteomes" id="UP000718564">
    <property type="component" value="Unassembled WGS sequence"/>
</dbReference>
<name>A0ABX1P8S8_9CYAN</name>
<accession>A0ABX1P8S8</accession>
<evidence type="ECO:0000313" key="2">
    <source>
        <dbReference type="EMBL" id="NMG20423.1"/>
    </source>
</evidence>
<gene>
    <name evidence="2" type="ORF">DP116_13520</name>
</gene>
<sequence length="61" mass="6737">MGTEGSNVALLPRWTRKGDKTRFSTFGLGAAYGVYTIAAAISLFFVLFFIKETKGIELENM</sequence>
<keyword evidence="1" id="KW-0812">Transmembrane</keyword>
<comment type="caution">
    <text evidence="2">The sequence shown here is derived from an EMBL/GenBank/DDBJ whole genome shotgun (WGS) entry which is preliminary data.</text>
</comment>
<dbReference type="EMBL" id="QMEB01000093">
    <property type="protein sequence ID" value="NMG20423.1"/>
    <property type="molecule type" value="Genomic_DNA"/>
</dbReference>
<keyword evidence="1" id="KW-1133">Transmembrane helix</keyword>
<evidence type="ECO:0000256" key="1">
    <source>
        <dbReference type="SAM" id="Phobius"/>
    </source>
</evidence>
<dbReference type="RefSeq" id="WP_169155673.1">
    <property type="nucleotide sequence ID" value="NZ_CAWPJE010000075.1"/>
</dbReference>
<organism evidence="2 3">
    <name type="scientific">Brasilonema bromeliae SPC951</name>
    <dbReference type="NCBI Taxonomy" id="385972"/>
    <lineage>
        <taxon>Bacteria</taxon>
        <taxon>Bacillati</taxon>
        <taxon>Cyanobacteriota</taxon>
        <taxon>Cyanophyceae</taxon>
        <taxon>Nostocales</taxon>
        <taxon>Scytonemataceae</taxon>
        <taxon>Brasilonema</taxon>
        <taxon>Bromeliae group (in: Brasilonema)</taxon>
    </lineage>
</organism>
<keyword evidence="3" id="KW-1185">Reference proteome</keyword>
<dbReference type="InterPro" id="IPR036259">
    <property type="entry name" value="MFS_trans_sf"/>
</dbReference>